<dbReference type="EMBL" id="CP030261">
    <property type="protein sequence ID" value="AXB58749.1"/>
    <property type="molecule type" value="Genomic_DNA"/>
</dbReference>
<dbReference type="AlphaFoldDB" id="A0A344LXV7"/>
<sequence>MSLNEYAFDVLEDFYKTSIHDIAKKYQFDVFTDELISKFEYLIKEIKASENHILVANAGYNVSDFKIINSLLAKENLHIHTIFIRSEERRNADLTEGQKMYQNFNRWIDFYPGQIEDVHQEKEDNLKEIKDYFKSTNTIIAEV</sequence>
<dbReference type="OrthoDB" id="1359372at2"/>
<keyword evidence="2" id="KW-1185">Reference proteome</keyword>
<name>A0A344LXV7_9FLAO</name>
<organism evidence="1 2">
    <name type="scientific">Flavobacterium fluviale</name>
    <dbReference type="NCBI Taxonomy" id="2249356"/>
    <lineage>
        <taxon>Bacteria</taxon>
        <taxon>Pseudomonadati</taxon>
        <taxon>Bacteroidota</taxon>
        <taxon>Flavobacteriia</taxon>
        <taxon>Flavobacteriales</taxon>
        <taxon>Flavobacteriaceae</taxon>
        <taxon>Flavobacterium</taxon>
    </lineage>
</organism>
<dbReference type="Proteomes" id="UP000251561">
    <property type="component" value="Chromosome"/>
</dbReference>
<evidence type="ECO:0000313" key="2">
    <source>
        <dbReference type="Proteomes" id="UP000251561"/>
    </source>
</evidence>
<accession>A0A344LXV7</accession>
<dbReference type="KEGG" id="ffl:HYN86_20025"/>
<reference evidence="1 2" key="1">
    <citation type="submission" date="2018-06" db="EMBL/GenBank/DDBJ databases">
        <title>Genome sequencing of Flavobacterium.</title>
        <authorList>
            <person name="Baek M.-G."/>
            <person name="Yi H."/>
        </authorList>
    </citation>
    <scope>NUCLEOTIDE SEQUENCE [LARGE SCALE GENOMIC DNA]</scope>
    <source>
        <strain evidence="1 2">HYN0086</strain>
    </source>
</reference>
<gene>
    <name evidence="1" type="ORF">HYN86_20025</name>
</gene>
<evidence type="ECO:0000313" key="1">
    <source>
        <dbReference type="EMBL" id="AXB58749.1"/>
    </source>
</evidence>
<proteinExistence type="predicted"/>
<protein>
    <submittedName>
        <fullName evidence="1">Uncharacterized protein</fullName>
    </submittedName>
</protein>